<keyword evidence="4" id="KW-0067">ATP-binding</keyword>
<keyword evidence="6" id="KW-0505">Motor protein</keyword>
<dbReference type="InterPro" id="IPR011063">
    <property type="entry name" value="TilS/TtcA_N"/>
</dbReference>
<dbReference type="Gene3D" id="3.40.50.620">
    <property type="entry name" value="HUPs"/>
    <property type="match status" value="1"/>
</dbReference>
<evidence type="ECO:0000259" key="7">
    <source>
        <dbReference type="Pfam" id="PF00063"/>
    </source>
</evidence>
<dbReference type="EMBL" id="CAMXCT030000158">
    <property type="protein sequence ID" value="CAL4762098.1"/>
    <property type="molecule type" value="Genomic_DNA"/>
</dbReference>
<dbReference type="Pfam" id="PF01171">
    <property type="entry name" value="ATP_bind_3"/>
    <property type="match status" value="1"/>
</dbReference>
<feature type="domain" description="tRNA(Ile)-lysidine/2-thiocytidine synthase N-terminal" evidence="8">
    <location>
        <begin position="714"/>
        <end position="896"/>
    </location>
</feature>
<dbReference type="Proteomes" id="UP001152797">
    <property type="component" value="Unassembled WGS sequence"/>
</dbReference>
<proteinExistence type="predicted"/>
<dbReference type="AlphaFoldDB" id="A0A9P1BMY8"/>
<evidence type="ECO:0000256" key="3">
    <source>
        <dbReference type="ARBA" id="ARBA00022741"/>
    </source>
</evidence>
<dbReference type="GO" id="GO:0008033">
    <property type="term" value="P:tRNA processing"/>
    <property type="evidence" value="ECO:0007669"/>
    <property type="project" value="UniProtKB-KW"/>
</dbReference>
<evidence type="ECO:0000313" key="9">
    <source>
        <dbReference type="EMBL" id="CAI3974786.1"/>
    </source>
</evidence>
<evidence type="ECO:0000256" key="5">
    <source>
        <dbReference type="ARBA" id="ARBA00023123"/>
    </source>
</evidence>
<evidence type="ECO:0000313" key="11">
    <source>
        <dbReference type="Proteomes" id="UP001152797"/>
    </source>
</evidence>
<dbReference type="SUPFAM" id="SSF52402">
    <property type="entry name" value="Adenine nucleotide alpha hydrolases-like"/>
    <property type="match status" value="1"/>
</dbReference>
<comment type="caution">
    <text evidence="9">The sequence shown here is derived from an EMBL/GenBank/DDBJ whole genome shotgun (WGS) entry which is preliminary data.</text>
</comment>
<reference evidence="10 11" key="2">
    <citation type="submission" date="2024-05" db="EMBL/GenBank/DDBJ databases">
        <authorList>
            <person name="Chen Y."/>
            <person name="Shah S."/>
            <person name="Dougan E. K."/>
            <person name="Thang M."/>
            <person name="Chan C."/>
        </authorList>
    </citation>
    <scope>NUCLEOTIDE SEQUENCE [LARGE SCALE GENOMIC DNA]</scope>
</reference>
<dbReference type="InterPro" id="IPR027417">
    <property type="entry name" value="P-loop_NTPase"/>
</dbReference>
<dbReference type="Gene3D" id="3.40.850.10">
    <property type="entry name" value="Kinesin motor domain"/>
    <property type="match status" value="1"/>
</dbReference>
<dbReference type="PANTHER" id="PTHR43033">
    <property type="entry name" value="TRNA(ILE)-LYSIDINE SYNTHASE-RELATED"/>
    <property type="match status" value="1"/>
</dbReference>
<keyword evidence="5" id="KW-0518">Myosin</keyword>
<evidence type="ECO:0000256" key="1">
    <source>
        <dbReference type="ARBA" id="ARBA00022598"/>
    </source>
</evidence>
<evidence type="ECO:0000256" key="4">
    <source>
        <dbReference type="ARBA" id="ARBA00022840"/>
    </source>
</evidence>
<dbReference type="GO" id="GO:0005524">
    <property type="term" value="F:ATP binding"/>
    <property type="evidence" value="ECO:0007669"/>
    <property type="project" value="UniProtKB-KW"/>
</dbReference>
<reference evidence="9" key="1">
    <citation type="submission" date="2022-10" db="EMBL/GenBank/DDBJ databases">
        <authorList>
            <person name="Chen Y."/>
            <person name="Dougan E. K."/>
            <person name="Chan C."/>
            <person name="Rhodes N."/>
            <person name="Thang M."/>
        </authorList>
    </citation>
    <scope>NUCLEOTIDE SEQUENCE</scope>
</reference>
<evidence type="ECO:0000313" key="10">
    <source>
        <dbReference type="EMBL" id="CAL4762098.1"/>
    </source>
</evidence>
<dbReference type="EMBL" id="CAMXCT010000158">
    <property type="protein sequence ID" value="CAI3974786.1"/>
    <property type="molecule type" value="Genomic_DNA"/>
</dbReference>
<evidence type="ECO:0000256" key="2">
    <source>
        <dbReference type="ARBA" id="ARBA00022694"/>
    </source>
</evidence>
<name>A0A9P1BMY8_9DINO</name>
<sequence>MRVREKMVQWVSIRALGDERFVAELFRKDPKFAESFVKEEDDCPAALYSWFSSVPRHGLSSAASSPSRLQLGAVGGPLLQAAMQVKRIANKITKLLGNGSMSYLMDPYAMMMHYKRAFKLLSVMKQHSAKVLILGNKNQFGISWKGRFEGVEFDTGVVDEKLISSAPKHYAMILCLDPVLYCRSLRKINLPVMMCATLREITEHPEILDVTDYLLPSPTRRHDAALRAMVGLDILGAERGEAPQRTDAAAPSSAGLIEQGVFGVQGSVVQSYGVSDPFEDVVDLTEPHFIRCIKPNPQNVPDLFDRKGVTEQLRYGGVLQVVQVSLELEWYFQPLVDHHSSPGRAGYPVRINHQECWDDYKVIGAPKVVSELRHIQAQKLLDHLDSELNLPKPKHRGHQMWHGQSWAVGKTLVFFKLPAYARVPEMQCVHCVHGRSASSSLVSDIAGSELQSVLEANEEFHKLWFPNQEQPNSLQGFWFGAKRPRERKLFRFLHQRLDAALRRAAKCIQGVELTLPQQFQLSIFLDQQSRNARAVVAEDDKQEVEDLIESCSKIARQLAEEVLSHLPSASEILRVIGASAAQLCFFTLTLRHTRQLADVKTAQRLLQEVQVVCAPDASEVVEAFLKHNSETLWRLESYAYALDAKETHQPSPCPWNPRGSGDGAPLDRQCLAPRSGDLTWLQGDCWREIYQKPMCSEMQSSLEEHGLFTPSAHVLLSYSGGVDSTAHLLLLLALRHCCPEAPRISCLLLSYPNREVGEVKAEKDWASWLCHHLAVDLFIYDVKLARPHEGDGASGSGLTREEYERFTKAIRYRMYRCLLAEHPGKTAVILGHHQDDVDENRLDHLMKGHCLGDVEGMWRWREIHQVQLLRPLLPRRKAHFVQLLEEFPTPHFRDSTPGWSVRGSTRGALDSIDGTVRSRLIANLQRFGRLSAEVGKELDTAIELWSERSVHSLQLPKGAQFLALNLSELLRLRGAAAGTRMAEVAQVIQEIRNVWNPLVVEGGFKAINCIPESDIADIPWLLFEKGFFAAAESLLSKRAGHYHTSEGISVNRRAVRHLWENIQACGRPQFAGGLTQELGYLHLTEPCQVLVLYDAAAQPTVDFKTLRQSMAAAVRQALEKNGNNAAAKGWRWGVGGKYHLVN</sequence>
<dbReference type="InterPro" id="IPR014729">
    <property type="entry name" value="Rossmann-like_a/b/a_fold"/>
</dbReference>
<dbReference type="GO" id="GO:0016459">
    <property type="term" value="C:myosin complex"/>
    <property type="evidence" value="ECO:0007669"/>
    <property type="project" value="UniProtKB-KW"/>
</dbReference>
<dbReference type="GO" id="GO:0016879">
    <property type="term" value="F:ligase activity, forming carbon-nitrogen bonds"/>
    <property type="evidence" value="ECO:0007669"/>
    <property type="project" value="InterPro"/>
</dbReference>
<dbReference type="InterPro" id="IPR036961">
    <property type="entry name" value="Kinesin_motor_dom_sf"/>
</dbReference>
<dbReference type="GO" id="GO:0003774">
    <property type="term" value="F:cytoskeletal motor activity"/>
    <property type="evidence" value="ECO:0007669"/>
    <property type="project" value="InterPro"/>
</dbReference>
<accession>A0A9P1BMY8</accession>
<dbReference type="PANTHER" id="PTHR43033:SF3">
    <property type="entry name" value="TRNA(ILE)-LYSIDINE SYNTHETASE"/>
    <property type="match status" value="1"/>
</dbReference>
<dbReference type="EMBL" id="CAMXCT020000158">
    <property type="protein sequence ID" value="CAL1128161.1"/>
    <property type="molecule type" value="Genomic_DNA"/>
</dbReference>
<dbReference type="InterPro" id="IPR012094">
    <property type="entry name" value="tRNA_Ile_lys_synt"/>
</dbReference>
<evidence type="ECO:0000256" key="6">
    <source>
        <dbReference type="ARBA" id="ARBA00023175"/>
    </source>
</evidence>
<dbReference type="InterPro" id="IPR001609">
    <property type="entry name" value="Myosin_head_motor_dom-like"/>
</dbReference>
<protein>
    <submittedName>
        <fullName evidence="10">Unconventional myosin-X</fullName>
    </submittedName>
</protein>
<feature type="domain" description="Myosin motor" evidence="7">
    <location>
        <begin position="283"/>
        <end position="416"/>
    </location>
</feature>
<dbReference type="OrthoDB" id="438778at2759"/>
<organism evidence="9">
    <name type="scientific">Cladocopium goreaui</name>
    <dbReference type="NCBI Taxonomy" id="2562237"/>
    <lineage>
        <taxon>Eukaryota</taxon>
        <taxon>Sar</taxon>
        <taxon>Alveolata</taxon>
        <taxon>Dinophyceae</taxon>
        <taxon>Suessiales</taxon>
        <taxon>Symbiodiniaceae</taxon>
        <taxon>Cladocopium</taxon>
    </lineage>
</organism>
<keyword evidence="3" id="KW-0547">Nucleotide-binding</keyword>
<keyword evidence="11" id="KW-1185">Reference proteome</keyword>
<gene>
    <name evidence="9" type="ORF">C1SCF055_LOCUS3161</name>
</gene>
<dbReference type="Pfam" id="PF00063">
    <property type="entry name" value="Myosin_head"/>
    <property type="match status" value="1"/>
</dbReference>
<evidence type="ECO:0000259" key="8">
    <source>
        <dbReference type="Pfam" id="PF01171"/>
    </source>
</evidence>
<dbReference type="SUPFAM" id="SSF52540">
    <property type="entry name" value="P-loop containing nucleoside triphosphate hydrolases"/>
    <property type="match status" value="1"/>
</dbReference>
<keyword evidence="1" id="KW-0436">Ligase</keyword>
<keyword evidence="2" id="KW-0819">tRNA processing</keyword>